<dbReference type="AlphaFoldDB" id="A0A2Z5GAI2"/>
<name>A0A2Z5GAI2_9BACT</name>
<evidence type="ECO:0000256" key="1">
    <source>
        <dbReference type="SAM" id="Phobius"/>
    </source>
</evidence>
<dbReference type="Proteomes" id="UP000253606">
    <property type="component" value="Plasmid pACPOL2"/>
</dbReference>
<evidence type="ECO:0000313" key="3">
    <source>
        <dbReference type="Proteomes" id="UP000253606"/>
    </source>
</evidence>
<geneLocation type="plasmid" evidence="3">
    <name>pacpol2</name>
</geneLocation>
<keyword evidence="1" id="KW-0472">Membrane</keyword>
<keyword evidence="2" id="KW-0614">Plasmid</keyword>
<protein>
    <recommendedName>
        <fullName evidence="4">DUF3147 family protein</fullName>
    </recommendedName>
</protein>
<organism evidence="2 3">
    <name type="scientific">Acidisarcina polymorpha</name>
    <dbReference type="NCBI Taxonomy" id="2211140"/>
    <lineage>
        <taxon>Bacteria</taxon>
        <taxon>Pseudomonadati</taxon>
        <taxon>Acidobacteriota</taxon>
        <taxon>Terriglobia</taxon>
        <taxon>Terriglobales</taxon>
        <taxon>Acidobacteriaceae</taxon>
        <taxon>Acidisarcina</taxon>
    </lineage>
</organism>
<proteinExistence type="predicted"/>
<keyword evidence="3" id="KW-1185">Reference proteome</keyword>
<feature type="transmembrane region" description="Helical" evidence="1">
    <location>
        <begin position="29"/>
        <end position="49"/>
    </location>
</feature>
<dbReference type="RefSeq" id="WP_114211225.1">
    <property type="nucleotide sequence ID" value="NZ_CP030842.1"/>
</dbReference>
<keyword evidence="1" id="KW-1133">Transmembrane helix</keyword>
<gene>
    <name evidence="2" type="ORF">ACPOL_6809</name>
</gene>
<dbReference type="Pfam" id="PF11345">
    <property type="entry name" value="DUF3147"/>
    <property type="match status" value="1"/>
</dbReference>
<dbReference type="InterPro" id="IPR021493">
    <property type="entry name" value="DUF3147"/>
</dbReference>
<evidence type="ECO:0008006" key="4">
    <source>
        <dbReference type="Google" id="ProtNLM"/>
    </source>
</evidence>
<keyword evidence="1" id="KW-0812">Transmembrane</keyword>
<sequence>MNDLLLRFVIGGAIVSSFSVIGDILRPKSFAGLFGAAPSIALATIGLTIARHGKAYVAVEARSMVIGSIAFCVYAWLASATLLHREARSPVITMALMPVWFITSFGLWYCCLR</sequence>
<dbReference type="OrthoDB" id="122007at2"/>
<feature type="transmembrane region" description="Helical" evidence="1">
    <location>
        <begin position="91"/>
        <end position="112"/>
    </location>
</feature>
<reference evidence="2 3" key="1">
    <citation type="journal article" date="2018" name="Front. Microbiol.">
        <title>Hydrolytic Capabilities as a Key to Environmental Success: Chitinolytic and Cellulolytic Acidobacteria From Acidic Sub-arctic Soils and Boreal Peatlands.</title>
        <authorList>
            <person name="Belova S.E."/>
            <person name="Ravin N.V."/>
            <person name="Pankratov T.A."/>
            <person name="Rakitin A.L."/>
            <person name="Ivanova A.A."/>
            <person name="Beletsky A.V."/>
            <person name="Mardanov A.V."/>
            <person name="Sinninghe Damste J.S."/>
            <person name="Dedysh S.N."/>
        </authorList>
    </citation>
    <scope>NUCLEOTIDE SEQUENCE [LARGE SCALE GENOMIC DNA]</scope>
    <source>
        <strain evidence="2 3">SBC82</strain>
        <plasmid evidence="3">pacpol2</plasmid>
    </source>
</reference>
<dbReference type="EMBL" id="CP030842">
    <property type="protein sequence ID" value="AXC16019.1"/>
    <property type="molecule type" value="Genomic_DNA"/>
</dbReference>
<evidence type="ECO:0000313" key="2">
    <source>
        <dbReference type="EMBL" id="AXC16019.1"/>
    </source>
</evidence>
<accession>A0A2Z5GAI2</accession>
<feature type="transmembrane region" description="Helical" evidence="1">
    <location>
        <begin position="61"/>
        <end position="79"/>
    </location>
</feature>
<dbReference type="KEGG" id="abas:ACPOL_6809"/>